<sequence length="64" mass="7434">MDLKELVNAHLKYFKKNYKSTLHTQIKINDIFSESEGDRLKSKIKDVKDVELINGSIDYYGNAI</sequence>
<organism evidence="1 2">
    <name type="scientific">Lactococcus formosensis</name>
    <dbReference type="NCBI Taxonomy" id="1281486"/>
    <lineage>
        <taxon>Bacteria</taxon>
        <taxon>Bacillati</taxon>
        <taxon>Bacillota</taxon>
        <taxon>Bacilli</taxon>
        <taxon>Lactobacillales</taxon>
        <taxon>Streptococcaceae</taxon>
        <taxon>Lactococcus</taxon>
    </lineage>
</organism>
<name>A0A9X4PDY5_9LACT</name>
<dbReference type="Proteomes" id="UP001153199">
    <property type="component" value="Unassembled WGS sequence"/>
</dbReference>
<accession>A0A9X4PDY5</accession>
<proteinExistence type="predicted"/>
<reference evidence="1" key="1">
    <citation type="submission" date="2022-06" db="EMBL/GenBank/DDBJ databases">
        <title>Lactococcus from bovine mastitis in China.</title>
        <authorList>
            <person name="Lin Y."/>
            <person name="Han B."/>
        </authorList>
    </citation>
    <scope>NUCLEOTIDE SEQUENCE</scope>
    <source>
        <strain evidence="1">Ningxia-I-26</strain>
    </source>
</reference>
<dbReference type="AlphaFoldDB" id="A0A9X4PDY5"/>
<keyword evidence="2" id="KW-1185">Reference proteome</keyword>
<protein>
    <submittedName>
        <fullName evidence="1">Uncharacterized protein</fullName>
    </submittedName>
</protein>
<dbReference type="EMBL" id="JAMWFV010000024">
    <property type="protein sequence ID" value="MDG6146107.1"/>
    <property type="molecule type" value="Genomic_DNA"/>
</dbReference>
<dbReference type="RefSeq" id="WP_146137659.1">
    <property type="nucleotide sequence ID" value="NZ_JAMWDY010000007.1"/>
</dbReference>
<evidence type="ECO:0000313" key="2">
    <source>
        <dbReference type="Proteomes" id="UP001153199"/>
    </source>
</evidence>
<comment type="caution">
    <text evidence="1">The sequence shown here is derived from an EMBL/GenBank/DDBJ whole genome shotgun (WGS) entry which is preliminary data.</text>
</comment>
<evidence type="ECO:0000313" key="1">
    <source>
        <dbReference type="EMBL" id="MDG6146107.1"/>
    </source>
</evidence>
<gene>
    <name evidence="1" type="ORF">NF717_10680</name>
</gene>